<organism evidence="2 3">
    <name type="scientific">Candidatus Roizmanbacteria bacterium RIFCSPHIGHO2_02_FULL_38_11</name>
    <dbReference type="NCBI Taxonomy" id="1802039"/>
    <lineage>
        <taxon>Bacteria</taxon>
        <taxon>Candidatus Roizmaniibacteriota</taxon>
    </lineage>
</organism>
<proteinExistence type="predicted"/>
<evidence type="ECO:0000313" key="2">
    <source>
        <dbReference type="EMBL" id="OGK23465.1"/>
    </source>
</evidence>
<protein>
    <recommendedName>
        <fullName evidence="4">DUF2933 domain-containing protein</fullName>
    </recommendedName>
</protein>
<dbReference type="Pfam" id="PF11666">
    <property type="entry name" value="DUF2933"/>
    <property type="match status" value="1"/>
</dbReference>
<sequence length="59" mass="6655">MKNLLAICLIGVSVAATAIFIFKLPVNSVLFYGFLLVCPLMHIFMMRGEHDKNSKHSHH</sequence>
<keyword evidence="1" id="KW-0472">Membrane</keyword>
<feature type="transmembrane region" description="Helical" evidence="1">
    <location>
        <begin position="28"/>
        <end position="46"/>
    </location>
</feature>
<name>A0A1F7GX99_9BACT</name>
<dbReference type="InterPro" id="IPR021682">
    <property type="entry name" value="DUF2933"/>
</dbReference>
<dbReference type="Proteomes" id="UP000177913">
    <property type="component" value="Unassembled WGS sequence"/>
</dbReference>
<dbReference type="AlphaFoldDB" id="A0A1F7GX99"/>
<reference evidence="2 3" key="1">
    <citation type="journal article" date="2016" name="Nat. Commun.">
        <title>Thousands of microbial genomes shed light on interconnected biogeochemical processes in an aquifer system.</title>
        <authorList>
            <person name="Anantharaman K."/>
            <person name="Brown C.T."/>
            <person name="Hug L.A."/>
            <person name="Sharon I."/>
            <person name="Castelle C.J."/>
            <person name="Probst A.J."/>
            <person name="Thomas B.C."/>
            <person name="Singh A."/>
            <person name="Wilkins M.J."/>
            <person name="Karaoz U."/>
            <person name="Brodie E.L."/>
            <person name="Williams K.H."/>
            <person name="Hubbard S.S."/>
            <person name="Banfield J.F."/>
        </authorList>
    </citation>
    <scope>NUCLEOTIDE SEQUENCE [LARGE SCALE GENOMIC DNA]</scope>
</reference>
<gene>
    <name evidence="2" type="ORF">A3C25_02250</name>
</gene>
<accession>A0A1F7GX99</accession>
<dbReference type="EMBL" id="MFZO01000047">
    <property type="protein sequence ID" value="OGK23465.1"/>
    <property type="molecule type" value="Genomic_DNA"/>
</dbReference>
<keyword evidence="1" id="KW-0812">Transmembrane</keyword>
<evidence type="ECO:0000256" key="1">
    <source>
        <dbReference type="SAM" id="Phobius"/>
    </source>
</evidence>
<comment type="caution">
    <text evidence="2">The sequence shown here is derived from an EMBL/GenBank/DDBJ whole genome shotgun (WGS) entry which is preliminary data.</text>
</comment>
<keyword evidence="1" id="KW-1133">Transmembrane helix</keyword>
<evidence type="ECO:0000313" key="3">
    <source>
        <dbReference type="Proteomes" id="UP000177913"/>
    </source>
</evidence>
<evidence type="ECO:0008006" key="4">
    <source>
        <dbReference type="Google" id="ProtNLM"/>
    </source>
</evidence>